<dbReference type="InterPro" id="IPR041698">
    <property type="entry name" value="Methyltransf_25"/>
</dbReference>
<accession>A0ABX8DX31</accession>
<sequence>MSANDSQRAASWASYYRHHENRPASALLHNAMDSVGPAHCKQAIDLGCGAGNETFALLKAGWRVLAIDQAPQSILRVQSIGAGFAPGSLQVMHERFETLKYLPEAQLIHAGMALPFCHPASFMHFWGLIVDALRPDGVFVGQLFGDRDDWSHDCTRTFHSEGEARALLNGLELITFNALEYDGNSLRGPKHWHLFEIIARKPRNCS</sequence>
<dbReference type="GeneID" id="87479993"/>
<dbReference type="Gene3D" id="3.40.50.150">
    <property type="entry name" value="Vaccinia Virus protein VP39"/>
    <property type="match status" value="1"/>
</dbReference>
<dbReference type="InterPro" id="IPR029063">
    <property type="entry name" value="SAM-dependent_MTases_sf"/>
</dbReference>
<protein>
    <submittedName>
        <fullName evidence="2">Methyltransferase domain-containing protein</fullName>
    </submittedName>
</protein>
<feature type="domain" description="Methyltransferase" evidence="1">
    <location>
        <begin position="44"/>
        <end position="137"/>
    </location>
</feature>
<name>A0ABX8DX31_9PSED</name>
<evidence type="ECO:0000259" key="1">
    <source>
        <dbReference type="Pfam" id="PF13649"/>
    </source>
</evidence>
<dbReference type="Proteomes" id="UP000678154">
    <property type="component" value="Chromosome"/>
</dbReference>
<reference evidence="2 3" key="1">
    <citation type="journal article" date="2016" name="J. Hazard. Mater.">
        <title>A newly isolated Pseudomonas putida S-1 strain for batch-mode-propanethiol degradation and continuous treatment of propanethiol-containing waste gas.</title>
        <authorList>
            <person name="Chen D.Z."/>
            <person name="Sun Y.M."/>
            <person name="Han L.M."/>
            <person name="Chen J."/>
            <person name="Ye J.X."/>
            <person name="Chen J.M."/>
        </authorList>
    </citation>
    <scope>NUCLEOTIDE SEQUENCE [LARGE SCALE GENOMIC DNA]</scope>
    <source>
        <strain evidence="2 3">S-1</strain>
    </source>
</reference>
<dbReference type="EMBL" id="CP074676">
    <property type="protein sequence ID" value="QVL20333.1"/>
    <property type="molecule type" value="Genomic_DNA"/>
</dbReference>
<keyword evidence="3" id="KW-1185">Reference proteome</keyword>
<dbReference type="GO" id="GO:0032259">
    <property type="term" value="P:methylation"/>
    <property type="evidence" value="ECO:0007669"/>
    <property type="project" value="UniProtKB-KW"/>
</dbReference>
<keyword evidence="2" id="KW-0489">Methyltransferase</keyword>
<dbReference type="SUPFAM" id="SSF53335">
    <property type="entry name" value="S-adenosyl-L-methionine-dependent methyltransferases"/>
    <property type="match status" value="1"/>
</dbReference>
<dbReference type="Pfam" id="PF13649">
    <property type="entry name" value="Methyltransf_25"/>
    <property type="match status" value="1"/>
</dbReference>
<evidence type="ECO:0000313" key="2">
    <source>
        <dbReference type="EMBL" id="QVL20333.1"/>
    </source>
</evidence>
<proteinExistence type="predicted"/>
<gene>
    <name evidence="2" type="ORF">KH389_07055</name>
</gene>
<keyword evidence="2" id="KW-0808">Transferase</keyword>
<organism evidence="2 3">
    <name type="scientific">Pseudomonas qingdaonensis</name>
    <dbReference type="NCBI Taxonomy" id="2056231"/>
    <lineage>
        <taxon>Bacteria</taxon>
        <taxon>Pseudomonadati</taxon>
        <taxon>Pseudomonadota</taxon>
        <taxon>Gammaproteobacteria</taxon>
        <taxon>Pseudomonadales</taxon>
        <taxon>Pseudomonadaceae</taxon>
        <taxon>Pseudomonas</taxon>
    </lineage>
</organism>
<dbReference type="GO" id="GO:0008168">
    <property type="term" value="F:methyltransferase activity"/>
    <property type="evidence" value="ECO:0007669"/>
    <property type="project" value="UniProtKB-KW"/>
</dbReference>
<evidence type="ECO:0000313" key="3">
    <source>
        <dbReference type="Proteomes" id="UP000678154"/>
    </source>
</evidence>
<dbReference type="RefSeq" id="WP_213607127.1">
    <property type="nucleotide sequence ID" value="NZ_CP074676.1"/>
</dbReference>
<dbReference type="CDD" id="cd02440">
    <property type="entry name" value="AdoMet_MTases"/>
    <property type="match status" value="1"/>
</dbReference>